<evidence type="ECO:0000313" key="1">
    <source>
        <dbReference type="EMBL" id="BDS10790.1"/>
    </source>
</evidence>
<gene>
    <name evidence="1" type="ORF">AsAng_0014990</name>
</gene>
<dbReference type="KEGG" id="aup:AsAng_0014990"/>
<sequence>MQYKILFKSLILLVFLALFPQLHKSAKQTTIVNKIYF</sequence>
<organism evidence="1 2">
    <name type="scientific">Aureispira anguillae</name>
    <dbReference type="NCBI Taxonomy" id="2864201"/>
    <lineage>
        <taxon>Bacteria</taxon>
        <taxon>Pseudomonadati</taxon>
        <taxon>Bacteroidota</taxon>
        <taxon>Saprospiria</taxon>
        <taxon>Saprospirales</taxon>
        <taxon>Saprospiraceae</taxon>
        <taxon>Aureispira</taxon>
    </lineage>
</organism>
<dbReference type="AlphaFoldDB" id="A0A915YCX6"/>
<dbReference type="EMBL" id="AP026867">
    <property type="protein sequence ID" value="BDS10790.1"/>
    <property type="molecule type" value="Genomic_DNA"/>
</dbReference>
<accession>A0A915YCX6</accession>
<keyword evidence="2" id="KW-1185">Reference proteome</keyword>
<protein>
    <submittedName>
        <fullName evidence="1">Uncharacterized protein</fullName>
    </submittedName>
</protein>
<proteinExistence type="predicted"/>
<name>A0A915YCX6_9BACT</name>
<reference evidence="1" key="1">
    <citation type="submission" date="2022-09" db="EMBL/GenBank/DDBJ databases">
        <title>Aureispira anguillicida sp. nov., isolated from Leptocephalus of Japanese eel Anguilla japonica.</title>
        <authorList>
            <person name="Yuasa K."/>
            <person name="Mekata T."/>
            <person name="Ikunari K."/>
        </authorList>
    </citation>
    <scope>NUCLEOTIDE SEQUENCE</scope>
    <source>
        <strain evidence="1">EL160426</strain>
    </source>
</reference>
<evidence type="ECO:0000313" key="2">
    <source>
        <dbReference type="Proteomes" id="UP001060919"/>
    </source>
</evidence>
<dbReference type="Proteomes" id="UP001060919">
    <property type="component" value="Chromosome"/>
</dbReference>